<dbReference type="Gene3D" id="3.40.630.30">
    <property type="match status" value="1"/>
</dbReference>
<evidence type="ECO:0000313" key="2">
    <source>
        <dbReference type="EMBL" id="KRL94903.1"/>
    </source>
</evidence>
<dbReference type="STRING" id="417373.GCA_001570685_00303"/>
<dbReference type="PATRIC" id="fig|1423742.4.peg.987"/>
<gene>
    <name evidence="2" type="ORF">FC21_GL000946</name>
</gene>
<comment type="caution">
    <text evidence="2">The sequence shown here is derived from an EMBL/GenBank/DDBJ whole genome shotgun (WGS) entry which is preliminary data.</text>
</comment>
<proteinExistence type="predicted"/>
<dbReference type="Pfam" id="PF00583">
    <property type="entry name" value="Acetyltransf_1"/>
    <property type="match status" value="1"/>
</dbReference>
<dbReference type="CDD" id="cd04301">
    <property type="entry name" value="NAT_SF"/>
    <property type="match status" value="1"/>
</dbReference>
<dbReference type="PROSITE" id="PS51186">
    <property type="entry name" value="GNAT"/>
    <property type="match status" value="1"/>
</dbReference>
<dbReference type="Proteomes" id="UP000051084">
    <property type="component" value="Unassembled WGS sequence"/>
</dbReference>
<keyword evidence="3" id="KW-1185">Reference proteome</keyword>
<protein>
    <submittedName>
        <fullName evidence="2">Acetyltransferase</fullName>
    </submittedName>
</protein>
<dbReference type="InterPro" id="IPR000182">
    <property type="entry name" value="GNAT_dom"/>
</dbReference>
<dbReference type="AlphaFoldDB" id="A0A0R1UP19"/>
<organism evidence="2 3">
    <name type="scientific">Limosilactobacillus equigenerosi DSM 18793 = JCM 14505</name>
    <dbReference type="NCBI Taxonomy" id="1423742"/>
    <lineage>
        <taxon>Bacteria</taxon>
        <taxon>Bacillati</taxon>
        <taxon>Bacillota</taxon>
        <taxon>Bacilli</taxon>
        <taxon>Lactobacillales</taxon>
        <taxon>Lactobacillaceae</taxon>
        <taxon>Limosilactobacillus</taxon>
    </lineage>
</organism>
<dbReference type="GO" id="GO:0016747">
    <property type="term" value="F:acyltransferase activity, transferring groups other than amino-acyl groups"/>
    <property type="evidence" value="ECO:0007669"/>
    <property type="project" value="InterPro"/>
</dbReference>
<dbReference type="PANTHER" id="PTHR43328:SF1">
    <property type="entry name" value="N-ACETYLTRANSFERASE DOMAIN-CONTAINING PROTEIN"/>
    <property type="match status" value="1"/>
</dbReference>
<dbReference type="PANTHER" id="PTHR43328">
    <property type="entry name" value="ACETYLTRANSFERASE-RELATED"/>
    <property type="match status" value="1"/>
</dbReference>
<sequence length="169" mass="18903">MMSEVNVQVTMATGEQATAVLAMLQQARTETTVVLIEHLDEVTPEIQARYLDAMATSDDHLALLAMLNEQVIGMLTVTPLHGQAGVGELGIVVLKDYWHQGIGSLLVDEAIYWFENFAPLEHLVLDVFKQNERAVNLYQRFGFVITDEVQVMDSDGTPQATYLMEYQNN</sequence>
<evidence type="ECO:0000259" key="1">
    <source>
        <dbReference type="PROSITE" id="PS51186"/>
    </source>
</evidence>
<keyword evidence="2" id="KW-0808">Transferase</keyword>
<feature type="domain" description="N-acetyltransferase" evidence="1">
    <location>
        <begin position="22"/>
        <end position="169"/>
    </location>
</feature>
<name>A0A0R1UP19_9LACO</name>
<reference evidence="2 3" key="1">
    <citation type="journal article" date="2015" name="Genome Announc.">
        <title>Expanding the biotechnology potential of lactobacilli through comparative genomics of 213 strains and associated genera.</title>
        <authorList>
            <person name="Sun Z."/>
            <person name="Harris H.M."/>
            <person name="McCann A."/>
            <person name="Guo C."/>
            <person name="Argimon S."/>
            <person name="Zhang W."/>
            <person name="Yang X."/>
            <person name="Jeffery I.B."/>
            <person name="Cooney J.C."/>
            <person name="Kagawa T.F."/>
            <person name="Liu W."/>
            <person name="Song Y."/>
            <person name="Salvetti E."/>
            <person name="Wrobel A."/>
            <person name="Rasinkangas P."/>
            <person name="Parkhill J."/>
            <person name="Rea M.C."/>
            <person name="O'Sullivan O."/>
            <person name="Ritari J."/>
            <person name="Douillard F.P."/>
            <person name="Paul Ross R."/>
            <person name="Yang R."/>
            <person name="Briner A.E."/>
            <person name="Felis G.E."/>
            <person name="de Vos W.M."/>
            <person name="Barrangou R."/>
            <person name="Klaenhammer T.R."/>
            <person name="Caufield P.W."/>
            <person name="Cui Y."/>
            <person name="Zhang H."/>
            <person name="O'Toole P.W."/>
        </authorList>
    </citation>
    <scope>NUCLEOTIDE SEQUENCE [LARGE SCALE GENOMIC DNA]</scope>
    <source>
        <strain evidence="2 3">DSM 18793</strain>
    </source>
</reference>
<accession>A0A0R1UP19</accession>
<dbReference type="RefSeq" id="WP_225352194.1">
    <property type="nucleotide sequence ID" value="NZ_AZGC01000026.1"/>
</dbReference>
<dbReference type="EMBL" id="AZGC01000026">
    <property type="protein sequence ID" value="KRL94903.1"/>
    <property type="molecule type" value="Genomic_DNA"/>
</dbReference>
<evidence type="ECO:0000313" key="3">
    <source>
        <dbReference type="Proteomes" id="UP000051084"/>
    </source>
</evidence>
<dbReference type="InterPro" id="IPR016181">
    <property type="entry name" value="Acyl_CoA_acyltransferase"/>
</dbReference>
<dbReference type="SUPFAM" id="SSF55729">
    <property type="entry name" value="Acyl-CoA N-acyltransferases (Nat)"/>
    <property type="match status" value="1"/>
</dbReference>